<name>A0A8C9N3H4_SERCA</name>
<organism evidence="1 2">
    <name type="scientific">Serinus canaria</name>
    <name type="common">Island canary</name>
    <name type="synonym">Fringilla canaria</name>
    <dbReference type="NCBI Taxonomy" id="9135"/>
    <lineage>
        <taxon>Eukaryota</taxon>
        <taxon>Metazoa</taxon>
        <taxon>Chordata</taxon>
        <taxon>Craniata</taxon>
        <taxon>Vertebrata</taxon>
        <taxon>Euteleostomi</taxon>
        <taxon>Archelosauria</taxon>
        <taxon>Archosauria</taxon>
        <taxon>Dinosauria</taxon>
        <taxon>Saurischia</taxon>
        <taxon>Theropoda</taxon>
        <taxon>Coelurosauria</taxon>
        <taxon>Aves</taxon>
        <taxon>Neognathae</taxon>
        <taxon>Neoaves</taxon>
        <taxon>Telluraves</taxon>
        <taxon>Australaves</taxon>
        <taxon>Passeriformes</taxon>
        <taxon>Passeroidea</taxon>
        <taxon>Fringillidae</taxon>
        <taxon>Carduelinae</taxon>
        <taxon>Serinus</taxon>
    </lineage>
</organism>
<dbReference type="Gene3D" id="3.40.350.10">
    <property type="entry name" value="Creatinase/prolidase N-terminal domain"/>
    <property type="match status" value="1"/>
</dbReference>
<keyword evidence="2" id="KW-1185">Reference proteome</keyword>
<dbReference type="Ensembl" id="ENSSCAT00000013476.1">
    <property type="protein sequence ID" value="ENSSCAP00000011964.1"/>
    <property type="gene ID" value="ENSSCAG00000008946.1"/>
</dbReference>
<dbReference type="AlphaFoldDB" id="A0A8C9N3H4"/>
<evidence type="ECO:0000313" key="2">
    <source>
        <dbReference type="Proteomes" id="UP000694409"/>
    </source>
</evidence>
<dbReference type="GeneTree" id="ENSGT00940000175075"/>
<proteinExistence type="predicted"/>
<accession>A0A8C9N3H4</accession>
<protein>
    <submittedName>
        <fullName evidence="1">Uncharacterized protein</fullName>
    </submittedName>
</protein>
<dbReference type="Proteomes" id="UP000694409">
    <property type="component" value="Unassembled WGS sequence"/>
</dbReference>
<dbReference type="InterPro" id="IPR029149">
    <property type="entry name" value="Creatin/AminoP/Spt16_N"/>
</dbReference>
<sequence length="93" mass="10681">ATWKGEDEFGGVDAIVVAVGVDEEIVYAKSTALQYFSNFSPLFSHFHNFLEIPVVLKVSLKFLIHLHKFSMFSHYFNTFSQFSMIPVIFNLFP</sequence>
<reference evidence="1" key="2">
    <citation type="submission" date="2025-09" db="UniProtKB">
        <authorList>
            <consortium name="Ensembl"/>
        </authorList>
    </citation>
    <scope>IDENTIFICATION</scope>
</reference>
<reference evidence="1" key="1">
    <citation type="submission" date="2025-08" db="UniProtKB">
        <authorList>
            <consortium name="Ensembl"/>
        </authorList>
    </citation>
    <scope>IDENTIFICATION</scope>
</reference>
<evidence type="ECO:0000313" key="1">
    <source>
        <dbReference type="Ensembl" id="ENSSCAP00000011964.1"/>
    </source>
</evidence>